<accession>A0ABQ1X5R9</accession>
<dbReference type="EMBL" id="BMGS01000016">
    <property type="protein sequence ID" value="GGG61283.1"/>
    <property type="molecule type" value="Genomic_DNA"/>
</dbReference>
<dbReference type="Proteomes" id="UP000601361">
    <property type="component" value="Unassembled WGS sequence"/>
</dbReference>
<proteinExistence type="predicted"/>
<comment type="caution">
    <text evidence="1">The sequence shown here is derived from an EMBL/GenBank/DDBJ whole genome shotgun (WGS) entry which is preliminary data.</text>
</comment>
<evidence type="ECO:0000313" key="1">
    <source>
        <dbReference type="EMBL" id="GGG61283.1"/>
    </source>
</evidence>
<keyword evidence="2" id="KW-1185">Reference proteome</keyword>
<gene>
    <name evidence="1" type="ORF">GCM10011378_41640</name>
</gene>
<name>A0ABQ1X5R9_9BACT</name>
<sequence length="249" mass="27884">MPNHSTLRELVDTVALKIDAERPERYFTRLWPFAVSGLQELGFSGAGGHSLKTILLDVGVDRVATLPDDYLEWVAVGQGFSDAAGTRRVRNLAYGPSLNLHAGYEPFLDPAPLDAPVDTAWPAYQYFGWDGASLCGYGYGEYREEFRIDPKDRVLRVSSLIDAADPLVFQYLSSDSTPTAGTPLHPFLHRPLECYILSEWWSHKQNWTASAQWMKKYLGAKTSMQKRFDPSTREGIQEAISSAYSLSVK</sequence>
<protein>
    <submittedName>
        <fullName evidence="1">Uncharacterized protein</fullName>
    </submittedName>
</protein>
<organism evidence="1 2">
    <name type="scientific">Hymenobacter glacieicola</name>
    <dbReference type="NCBI Taxonomy" id="1562124"/>
    <lineage>
        <taxon>Bacteria</taxon>
        <taxon>Pseudomonadati</taxon>
        <taxon>Bacteroidota</taxon>
        <taxon>Cytophagia</taxon>
        <taxon>Cytophagales</taxon>
        <taxon>Hymenobacteraceae</taxon>
        <taxon>Hymenobacter</taxon>
    </lineage>
</organism>
<dbReference type="RefSeq" id="WP_188559790.1">
    <property type="nucleotide sequence ID" value="NZ_BMGS01000016.1"/>
</dbReference>
<evidence type="ECO:0000313" key="2">
    <source>
        <dbReference type="Proteomes" id="UP000601361"/>
    </source>
</evidence>
<reference evidence="2" key="1">
    <citation type="journal article" date="2019" name="Int. J. Syst. Evol. Microbiol.">
        <title>The Global Catalogue of Microorganisms (GCM) 10K type strain sequencing project: providing services to taxonomists for standard genome sequencing and annotation.</title>
        <authorList>
            <consortium name="The Broad Institute Genomics Platform"/>
            <consortium name="The Broad Institute Genome Sequencing Center for Infectious Disease"/>
            <person name="Wu L."/>
            <person name="Ma J."/>
        </authorList>
    </citation>
    <scope>NUCLEOTIDE SEQUENCE [LARGE SCALE GENOMIC DNA]</scope>
    <source>
        <strain evidence="2">CGMCC 1.12990</strain>
    </source>
</reference>